<comment type="caution">
    <text evidence="1">The sequence shown here is derived from an EMBL/GenBank/DDBJ whole genome shotgun (WGS) entry which is preliminary data.</text>
</comment>
<evidence type="ECO:0000313" key="2">
    <source>
        <dbReference type="Proteomes" id="UP001479436"/>
    </source>
</evidence>
<protein>
    <submittedName>
        <fullName evidence="1">Uncharacterized protein</fullName>
    </submittedName>
</protein>
<evidence type="ECO:0000313" key="1">
    <source>
        <dbReference type="EMBL" id="KAK9729520.1"/>
    </source>
</evidence>
<gene>
    <name evidence="1" type="ORF">K7432_000205</name>
</gene>
<organism evidence="1 2">
    <name type="scientific">Basidiobolus ranarum</name>
    <dbReference type="NCBI Taxonomy" id="34480"/>
    <lineage>
        <taxon>Eukaryota</taxon>
        <taxon>Fungi</taxon>
        <taxon>Fungi incertae sedis</taxon>
        <taxon>Zoopagomycota</taxon>
        <taxon>Entomophthoromycotina</taxon>
        <taxon>Basidiobolomycetes</taxon>
        <taxon>Basidiobolales</taxon>
        <taxon>Basidiobolaceae</taxon>
        <taxon>Basidiobolus</taxon>
    </lineage>
</organism>
<keyword evidence="2" id="KW-1185">Reference proteome</keyword>
<dbReference type="Proteomes" id="UP001479436">
    <property type="component" value="Unassembled WGS sequence"/>
</dbReference>
<dbReference type="EMBL" id="JASJQH010006879">
    <property type="protein sequence ID" value="KAK9729520.1"/>
    <property type="molecule type" value="Genomic_DNA"/>
</dbReference>
<reference evidence="1 2" key="1">
    <citation type="submission" date="2023-04" db="EMBL/GenBank/DDBJ databases">
        <title>Genome of Basidiobolus ranarum AG-B5.</title>
        <authorList>
            <person name="Stajich J.E."/>
            <person name="Carter-House D."/>
            <person name="Gryganskyi A."/>
        </authorList>
    </citation>
    <scope>NUCLEOTIDE SEQUENCE [LARGE SCALE GENOMIC DNA]</scope>
    <source>
        <strain evidence="1 2">AG-B5</strain>
    </source>
</reference>
<sequence length="54" mass="6498">MPPDHIGETYQIVMNEKQKFDNRTSRTVVEHIVFEMNLSNGQWRKLRRKKTVNP</sequence>
<accession>A0ABR2WBI4</accession>
<proteinExistence type="predicted"/>
<name>A0ABR2WBI4_9FUNG</name>